<evidence type="ECO:0000256" key="4">
    <source>
        <dbReference type="SAM" id="MobiDB-lite"/>
    </source>
</evidence>
<dbReference type="SUPFAM" id="SSF50104">
    <property type="entry name" value="Translation proteins SH3-like domain"/>
    <property type="match status" value="1"/>
</dbReference>
<dbReference type="EMBL" id="AAQR03117986">
    <property type="status" value="NOT_ANNOTATED_CDS"/>
    <property type="molecule type" value="Genomic_DNA"/>
</dbReference>
<evidence type="ECO:0000313" key="6">
    <source>
        <dbReference type="Proteomes" id="UP000005225"/>
    </source>
</evidence>
<evidence type="ECO:0000256" key="2">
    <source>
        <dbReference type="ARBA" id="ARBA00022980"/>
    </source>
</evidence>
<dbReference type="NCBIfam" id="TIGR01080">
    <property type="entry name" value="rplX_A_E"/>
    <property type="match status" value="1"/>
</dbReference>
<evidence type="ECO:0008006" key="7">
    <source>
        <dbReference type="Google" id="ProtNLM"/>
    </source>
</evidence>
<reference evidence="6" key="1">
    <citation type="submission" date="2011-03" db="EMBL/GenBank/DDBJ databases">
        <title>Version 3 of the genome sequence of Otolemur garnettii (Bushbaby).</title>
        <authorList>
            <consortium name="The Broad Institute Genome Sequencing Platform"/>
            <person name="Di Palma F."/>
            <person name="Johnson J."/>
            <person name="Lander E.S."/>
            <person name="Lindblad-Toh K."/>
            <person name="Jaffe D.B."/>
            <person name="Gnerre S."/>
            <person name="MacCallum I."/>
            <person name="Przybylski D."/>
            <person name="Ribeiro F.J."/>
            <person name="Burton J.N."/>
            <person name="Walker B.J."/>
            <person name="Sharpe T."/>
            <person name="Hall G."/>
        </authorList>
    </citation>
    <scope>NUCLEOTIDE SEQUENCE [LARGE SCALE GENOMIC DNA]</scope>
</reference>
<dbReference type="AlphaFoldDB" id="H0XHM2"/>
<dbReference type="InterPro" id="IPR041988">
    <property type="entry name" value="Ribosomal_uL24_KOW"/>
</dbReference>
<reference evidence="5" key="2">
    <citation type="submission" date="2025-08" db="UniProtKB">
        <authorList>
            <consortium name="Ensembl"/>
        </authorList>
    </citation>
    <scope>IDENTIFICATION</scope>
</reference>
<dbReference type="Gene3D" id="2.30.30.30">
    <property type="match status" value="1"/>
</dbReference>
<evidence type="ECO:0000313" key="5">
    <source>
        <dbReference type="Ensembl" id="ENSOGAP00000015612.1"/>
    </source>
</evidence>
<dbReference type="InterPro" id="IPR014722">
    <property type="entry name" value="Rib_uL2_dom2"/>
</dbReference>
<dbReference type="GO" id="GO:0003723">
    <property type="term" value="F:RNA binding"/>
    <property type="evidence" value="ECO:0007669"/>
    <property type="project" value="InterPro"/>
</dbReference>
<dbReference type="Proteomes" id="UP000005225">
    <property type="component" value="Unassembled WGS sequence"/>
</dbReference>
<dbReference type="GeneTree" id="ENSGT00390000014165"/>
<dbReference type="InterPro" id="IPR005756">
    <property type="entry name" value="Ribosomal_uL24_euk/arc"/>
</dbReference>
<dbReference type="CDD" id="cd06089">
    <property type="entry name" value="KOW_RPL26"/>
    <property type="match status" value="1"/>
</dbReference>
<name>H0XHM2_OTOGA</name>
<dbReference type="Pfam" id="PF16906">
    <property type="entry name" value="Ribosomal_L26"/>
    <property type="match status" value="1"/>
</dbReference>
<dbReference type="Ensembl" id="ENSOGAT00000034492.1">
    <property type="protein sequence ID" value="ENSOGAP00000015612.1"/>
    <property type="gene ID" value="ENSOGAG00000025571.1"/>
</dbReference>
<keyword evidence="6" id="KW-1185">Reference proteome</keyword>
<sequence length="136" mass="15623">MKPNPFVTSARNKNCKRNFNAPSHIHRKIMSSPLSTERRQKYNDGEVQVIPGHCKVQQIGKPVQVYRMKSITHTERVQWKKANGTTVPVGIHPSQVVLTRLKLDKDHKKILEGKAKARQAGKERGKYKEETTEKQE</sequence>
<dbReference type="GO" id="GO:0006412">
    <property type="term" value="P:translation"/>
    <property type="evidence" value="ECO:0007669"/>
    <property type="project" value="InterPro"/>
</dbReference>
<dbReference type="PANTHER" id="PTHR11143">
    <property type="entry name" value="60S RIBOSOMAL PROTEIN L26 FAMILY MEMBER"/>
    <property type="match status" value="1"/>
</dbReference>
<protein>
    <recommendedName>
        <fullName evidence="7">KOW domain-containing protein</fullName>
    </recommendedName>
</protein>
<keyword evidence="2" id="KW-0689">Ribosomal protein</keyword>
<proteinExistence type="inferred from homology"/>
<dbReference type="GO" id="GO:0015934">
    <property type="term" value="C:large ribosomal subunit"/>
    <property type="evidence" value="ECO:0007669"/>
    <property type="project" value="InterPro"/>
</dbReference>
<dbReference type="STRING" id="30611.ENSOGAP00000015612"/>
<comment type="similarity">
    <text evidence="1">Belongs to the universal ribosomal protein uL24 family.</text>
</comment>
<accession>H0XHM2</accession>
<dbReference type="OMA" id="VIYINEC"/>
<dbReference type="HOGENOM" id="CLU_093240_0_0_1"/>
<dbReference type="InterPro" id="IPR008991">
    <property type="entry name" value="Translation_prot_SH3-like_sf"/>
</dbReference>
<dbReference type="InParanoid" id="H0XHM2"/>
<dbReference type="GO" id="GO:0003735">
    <property type="term" value="F:structural constituent of ribosome"/>
    <property type="evidence" value="ECO:0007669"/>
    <property type="project" value="InterPro"/>
</dbReference>
<reference evidence="5" key="3">
    <citation type="submission" date="2025-09" db="UniProtKB">
        <authorList>
            <consortium name="Ensembl"/>
        </authorList>
    </citation>
    <scope>IDENTIFICATION</scope>
</reference>
<evidence type="ECO:0000256" key="3">
    <source>
        <dbReference type="ARBA" id="ARBA00023274"/>
    </source>
</evidence>
<organism evidence="5 6">
    <name type="scientific">Otolemur garnettii</name>
    <name type="common">Small-eared galago</name>
    <name type="synonym">Garnett's greater bushbaby</name>
    <dbReference type="NCBI Taxonomy" id="30611"/>
    <lineage>
        <taxon>Eukaryota</taxon>
        <taxon>Metazoa</taxon>
        <taxon>Chordata</taxon>
        <taxon>Craniata</taxon>
        <taxon>Vertebrata</taxon>
        <taxon>Euteleostomi</taxon>
        <taxon>Mammalia</taxon>
        <taxon>Eutheria</taxon>
        <taxon>Euarchontoglires</taxon>
        <taxon>Primates</taxon>
        <taxon>Strepsirrhini</taxon>
        <taxon>Lorisiformes</taxon>
        <taxon>Galagidae</taxon>
        <taxon>Otolemur</taxon>
    </lineage>
</organism>
<dbReference type="eggNOG" id="KOG3401">
    <property type="taxonomic scope" value="Eukaryota"/>
</dbReference>
<dbReference type="FunFam" id="2.30.30.30:FF:000009">
    <property type="entry name" value="60S ribosomal protein L26"/>
    <property type="match status" value="1"/>
</dbReference>
<keyword evidence="3" id="KW-0687">Ribonucleoprotein</keyword>
<feature type="region of interest" description="Disordered" evidence="4">
    <location>
        <begin position="113"/>
        <end position="136"/>
    </location>
</feature>
<evidence type="ECO:0000256" key="1">
    <source>
        <dbReference type="ARBA" id="ARBA00010618"/>
    </source>
</evidence>